<comment type="caution">
    <text evidence="5">The sequence shown here is derived from an EMBL/GenBank/DDBJ whole genome shotgun (WGS) entry which is preliminary data.</text>
</comment>
<dbReference type="InterPro" id="IPR029052">
    <property type="entry name" value="Metallo-depent_PP-like"/>
</dbReference>
<proteinExistence type="predicted"/>
<dbReference type="InterPro" id="IPR051158">
    <property type="entry name" value="Metallophosphoesterase_sf"/>
</dbReference>
<keyword evidence="3" id="KW-0812">Transmembrane</keyword>
<keyword evidence="3" id="KW-1133">Transmembrane helix</keyword>
<feature type="domain" description="Calcineurin-like phosphoesterase" evidence="4">
    <location>
        <begin position="48"/>
        <end position="213"/>
    </location>
</feature>
<evidence type="ECO:0000256" key="2">
    <source>
        <dbReference type="ARBA" id="ARBA00022801"/>
    </source>
</evidence>
<sequence length="286" mass="33073">MILYFLLIIAVFIYYFIYIANRNTRQISINTITPLPIEATDNSQTPPLRVLQLSDLHLEHISITPADLYNTLRNEKIDLIALTGDFLDRPKTIGKLIPYLKVLQQLNPTHGTYAVFGNHDYKLRKEPFERLKETLEKYGVTTMMNENTLVDIHGYSLQLIGIDDHHSKKHDIKKAYEGVNNQHFRLVLTHDPNIVLQMKDYDFDYLLSGHFHGGQICYPKPYHLKKFGKLVKLNLIKGLIRYEGKVFYINEGLGQTGINIRVGSRPEITIHELNISAADRYLQKVI</sequence>
<dbReference type="EMBL" id="JAUSUG010000020">
    <property type="protein sequence ID" value="MDQ0256791.1"/>
    <property type="molecule type" value="Genomic_DNA"/>
</dbReference>
<evidence type="ECO:0000256" key="1">
    <source>
        <dbReference type="ARBA" id="ARBA00022723"/>
    </source>
</evidence>
<organism evidence="5 6">
    <name type="scientific">Evansella vedderi</name>
    <dbReference type="NCBI Taxonomy" id="38282"/>
    <lineage>
        <taxon>Bacteria</taxon>
        <taxon>Bacillati</taxon>
        <taxon>Bacillota</taxon>
        <taxon>Bacilli</taxon>
        <taxon>Bacillales</taxon>
        <taxon>Bacillaceae</taxon>
        <taxon>Evansella</taxon>
    </lineage>
</organism>
<keyword evidence="1" id="KW-0479">Metal-binding</keyword>
<evidence type="ECO:0000256" key="3">
    <source>
        <dbReference type="SAM" id="Phobius"/>
    </source>
</evidence>
<dbReference type="Gene3D" id="3.60.21.10">
    <property type="match status" value="1"/>
</dbReference>
<feature type="transmembrane region" description="Helical" evidence="3">
    <location>
        <begin position="5"/>
        <end position="21"/>
    </location>
</feature>
<dbReference type="RefSeq" id="WP_307329488.1">
    <property type="nucleotide sequence ID" value="NZ_JAUSUG010000020.1"/>
</dbReference>
<reference evidence="5 6" key="1">
    <citation type="submission" date="2023-07" db="EMBL/GenBank/DDBJ databases">
        <title>Genomic Encyclopedia of Type Strains, Phase IV (KMG-IV): sequencing the most valuable type-strain genomes for metagenomic binning, comparative biology and taxonomic classification.</title>
        <authorList>
            <person name="Goeker M."/>
        </authorList>
    </citation>
    <scope>NUCLEOTIDE SEQUENCE [LARGE SCALE GENOMIC DNA]</scope>
    <source>
        <strain evidence="5 6">DSM 9768</strain>
    </source>
</reference>
<evidence type="ECO:0000259" key="4">
    <source>
        <dbReference type="Pfam" id="PF00149"/>
    </source>
</evidence>
<dbReference type="Proteomes" id="UP001230005">
    <property type="component" value="Unassembled WGS sequence"/>
</dbReference>
<protein>
    <submittedName>
        <fullName evidence="5">MPP superfamily phosphohydrolase</fullName>
    </submittedName>
</protein>
<dbReference type="Pfam" id="PF00149">
    <property type="entry name" value="Metallophos"/>
    <property type="match status" value="1"/>
</dbReference>
<gene>
    <name evidence="5" type="ORF">J2S74_004213</name>
</gene>
<dbReference type="SUPFAM" id="SSF56300">
    <property type="entry name" value="Metallo-dependent phosphatases"/>
    <property type="match status" value="1"/>
</dbReference>
<evidence type="ECO:0000313" key="5">
    <source>
        <dbReference type="EMBL" id="MDQ0256791.1"/>
    </source>
</evidence>
<name>A0ABT9ZZX6_9BACI</name>
<evidence type="ECO:0000313" key="6">
    <source>
        <dbReference type="Proteomes" id="UP001230005"/>
    </source>
</evidence>
<dbReference type="PANTHER" id="PTHR31302:SF31">
    <property type="entry name" value="PHOSPHODIESTERASE YAEI"/>
    <property type="match status" value="1"/>
</dbReference>
<keyword evidence="2" id="KW-0378">Hydrolase</keyword>
<keyword evidence="3" id="KW-0472">Membrane</keyword>
<dbReference type="InterPro" id="IPR004843">
    <property type="entry name" value="Calcineurin-like_PHP"/>
</dbReference>
<accession>A0ABT9ZZX6</accession>
<dbReference type="PANTHER" id="PTHR31302">
    <property type="entry name" value="TRANSMEMBRANE PROTEIN WITH METALLOPHOSPHOESTERASE DOMAIN-RELATED"/>
    <property type="match status" value="1"/>
</dbReference>
<keyword evidence="6" id="KW-1185">Reference proteome</keyword>